<evidence type="ECO:0000313" key="1">
    <source>
        <dbReference type="EMBL" id="RZO28386.1"/>
    </source>
</evidence>
<dbReference type="InterPro" id="IPR038695">
    <property type="entry name" value="Saro_0823-like_sf"/>
</dbReference>
<dbReference type="InterPro" id="IPR003795">
    <property type="entry name" value="DUF192"/>
</dbReference>
<dbReference type="PANTHER" id="PTHR37953">
    <property type="entry name" value="UPF0127 PROTEIN MJ1496"/>
    <property type="match status" value="1"/>
</dbReference>
<comment type="caution">
    <text evidence="1">The sequence shown here is derived from an EMBL/GenBank/DDBJ whole genome shotgun (WGS) entry which is preliminary data.</text>
</comment>
<sequence length="149" mass="17595">MSRQYLNFVQRSFKYLILLLSIQNLDASNNIDIKDFLSEIEVVSKYEDRKKGLMFRNSIPKNYGMLFMWEYQKKQCMWMKNTFIPLDVAYINNRGEILEIYDMVPLSKKSVCSRNYAKYALEVNSGWFKDNNINIGDVIDIETAISNDD</sequence>
<gene>
    <name evidence="1" type="ORF">EVA97_02755</name>
</gene>
<dbReference type="Proteomes" id="UP000315283">
    <property type="component" value="Unassembled WGS sequence"/>
</dbReference>
<dbReference type="AlphaFoldDB" id="A0A520N4L5"/>
<organism evidence="1 2">
    <name type="scientific">SAR86 cluster bacterium</name>
    <dbReference type="NCBI Taxonomy" id="2030880"/>
    <lineage>
        <taxon>Bacteria</taxon>
        <taxon>Pseudomonadati</taxon>
        <taxon>Pseudomonadota</taxon>
        <taxon>Gammaproteobacteria</taxon>
        <taxon>SAR86 cluster</taxon>
    </lineage>
</organism>
<name>A0A520N4L5_9GAMM</name>
<protein>
    <submittedName>
        <fullName evidence="1">DUF192 domain-containing protein</fullName>
    </submittedName>
</protein>
<evidence type="ECO:0000313" key="2">
    <source>
        <dbReference type="Proteomes" id="UP000315283"/>
    </source>
</evidence>
<dbReference type="PANTHER" id="PTHR37953:SF1">
    <property type="entry name" value="UPF0127 PROTEIN MJ1496"/>
    <property type="match status" value="1"/>
</dbReference>
<dbReference type="Pfam" id="PF02643">
    <property type="entry name" value="DUF192"/>
    <property type="match status" value="1"/>
</dbReference>
<proteinExistence type="predicted"/>
<dbReference type="Gene3D" id="2.60.120.1140">
    <property type="entry name" value="Protein of unknown function DUF192"/>
    <property type="match status" value="1"/>
</dbReference>
<reference evidence="1 2" key="1">
    <citation type="submission" date="2019-02" db="EMBL/GenBank/DDBJ databases">
        <title>Prokaryotic population dynamics and viral predation in marine succession experiment using metagenomics: the confinement effect.</title>
        <authorList>
            <person name="Haro-Moreno J.M."/>
            <person name="Rodriguez-Valera F."/>
            <person name="Lopez-Perez M."/>
        </authorList>
    </citation>
    <scope>NUCLEOTIDE SEQUENCE [LARGE SCALE GENOMIC DNA]</scope>
    <source>
        <strain evidence="1">MED-G164</strain>
    </source>
</reference>
<accession>A0A520N4L5</accession>
<dbReference type="EMBL" id="SHBJ01000014">
    <property type="protein sequence ID" value="RZO28386.1"/>
    <property type="molecule type" value="Genomic_DNA"/>
</dbReference>